<dbReference type="InterPro" id="IPR025334">
    <property type="entry name" value="DUF4240"/>
</dbReference>
<reference evidence="2 3" key="1">
    <citation type="journal article" date="2013" name="Genome Announc.">
        <title>Draft genome sequence of an Actinobacterium, Brachybacterium muris strain UCD-AY4.</title>
        <authorList>
            <person name="Lo J.R."/>
            <person name="Lang J.M."/>
            <person name="Darling A.E."/>
            <person name="Eisen J.A."/>
            <person name="Coil D.A."/>
        </authorList>
    </citation>
    <scope>NUCLEOTIDE SEQUENCE [LARGE SCALE GENOMIC DNA]</scope>
    <source>
        <strain evidence="2 3">UCD-AY4</strain>
    </source>
</reference>
<evidence type="ECO:0000313" key="3">
    <source>
        <dbReference type="Proteomes" id="UP000019754"/>
    </source>
</evidence>
<dbReference type="Pfam" id="PF14024">
    <property type="entry name" value="DUF4240"/>
    <property type="match status" value="1"/>
</dbReference>
<organism evidence="2 3">
    <name type="scientific">Brachybacterium muris UCD-AY4</name>
    <dbReference type="NCBI Taxonomy" id="1249481"/>
    <lineage>
        <taxon>Bacteria</taxon>
        <taxon>Bacillati</taxon>
        <taxon>Actinomycetota</taxon>
        <taxon>Actinomycetes</taxon>
        <taxon>Micrococcales</taxon>
        <taxon>Dermabacteraceae</taxon>
        <taxon>Brachybacterium</taxon>
    </lineage>
</organism>
<sequence length="298" mass="33990">MDEARTGREVDLEVLRTALRGLSDSDLEGFDKKLRGKVKKLSSRAVRKALMANPELFDGEGWSDDGFEYVCAGIVALGEEVYKSVLRDPSVISAGIWEEREELLYVAEDVLEERYGEDEDYPQGPLRWQASVSSEKYPVVLSKPLEKGFPVGTFSWLRVDVQDTGEMPERIYEHPDGEVFDYPSHRLWYDDFDIAAHEAQEALRAHIDFRKLPDLSLYVLVTVGESDAPPRWQLMPNFTQVELSPGIASALSRQRLATLSRSEMTALARRVIADSLELYFDGHPTEQRHISELRQRLR</sequence>
<dbReference type="AlphaFoldDB" id="A0A022KQN9"/>
<evidence type="ECO:0000313" key="2">
    <source>
        <dbReference type="EMBL" id="EYT47584.1"/>
    </source>
</evidence>
<accession>A0A022KQN9</accession>
<comment type="caution">
    <text evidence="2">The sequence shown here is derived from an EMBL/GenBank/DDBJ whole genome shotgun (WGS) entry which is preliminary data.</text>
</comment>
<feature type="domain" description="DUF4240" evidence="1">
    <location>
        <begin position="9"/>
        <end position="111"/>
    </location>
</feature>
<name>A0A022KQN9_9MICO</name>
<keyword evidence="3" id="KW-1185">Reference proteome</keyword>
<dbReference type="EMBL" id="AORC01000034">
    <property type="protein sequence ID" value="EYT47584.1"/>
    <property type="molecule type" value="Genomic_DNA"/>
</dbReference>
<evidence type="ECO:0000259" key="1">
    <source>
        <dbReference type="Pfam" id="PF14024"/>
    </source>
</evidence>
<proteinExistence type="predicted"/>
<gene>
    <name evidence="2" type="ORF">D641_0114985</name>
</gene>
<dbReference type="Proteomes" id="UP000019754">
    <property type="component" value="Unassembled WGS sequence"/>
</dbReference>
<protein>
    <recommendedName>
        <fullName evidence="1">DUF4240 domain-containing protein</fullName>
    </recommendedName>
</protein>
<dbReference type="HOGENOM" id="CLU_932761_0_0_11"/>